<protein>
    <recommendedName>
        <fullName evidence="3">GIY-YIG nuclease family protein</fullName>
    </recommendedName>
</protein>
<evidence type="ECO:0008006" key="3">
    <source>
        <dbReference type="Google" id="ProtNLM"/>
    </source>
</evidence>
<gene>
    <name evidence="1" type="ORF">NS965_20575</name>
</gene>
<proteinExistence type="predicted"/>
<comment type="caution">
    <text evidence="1">The sequence shown here is derived from an EMBL/GenBank/DDBJ whole genome shotgun (WGS) entry which is preliminary data.</text>
</comment>
<dbReference type="RefSeq" id="WP_257726004.1">
    <property type="nucleotide sequence ID" value="NZ_JANLFC010000081.1"/>
</dbReference>
<dbReference type="EMBL" id="JANLFC010000081">
    <property type="protein sequence ID" value="MCR4450782.1"/>
    <property type="molecule type" value="Genomic_DNA"/>
</dbReference>
<dbReference type="AlphaFoldDB" id="A0AAW5MJ01"/>
<name>A0AAW5MJ01_AERVE</name>
<dbReference type="Proteomes" id="UP001204061">
    <property type="component" value="Unassembled WGS sequence"/>
</dbReference>
<reference evidence="1" key="1">
    <citation type="submission" date="2022-08" db="EMBL/GenBank/DDBJ databases">
        <title>A global survey of hypervirulent Aeromonas hydrophila identified this emerging pathogen in farmed fish in the lower Mekong River basin.</title>
        <authorList>
            <person name="Xu T."/>
            <person name="Rasmussen-Ivey C.R."/>
            <person name="Moen F.S."/>
            <person name="Fernandez Bravo A."/>
            <person name="Lamy B."/>
            <person name="Beaz-Hidalgo R."/>
            <person name="Khan C.D."/>
            <person name="Castro Escarpulli G."/>
            <person name="Yasin I.S.M."/>
            <person name="Figueras M.J."/>
            <person name="Azzam Sayuti M."/>
            <person name="Karim M.M."/>
            <person name="Alam K.M."/>
            <person name="Le T.T.T."/>
            <person name="Thao N.H.P."/>
            <person name="Addo S."/>
            <person name="Duodu S."/>
            <person name="Ali S."/>
            <person name="Mey S."/>
            <person name="Somony T."/>
            <person name="Liles M.R."/>
        </authorList>
    </citation>
    <scope>NUCLEOTIDE SEQUENCE</scope>
    <source>
        <strain evidence="1">0.14</strain>
    </source>
</reference>
<organism evidence="1 2">
    <name type="scientific">Aeromonas veronii</name>
    <dbReference type="NCBI Taxonomy" id="654"/>
    <lineage>
        <taxon>Bacteria</taxon>
        <taxon>Pseudomonadati</taxon>
        <taxon>Pseudomonadota</taxon>
        <taxon>Gammaproteobacteria</taxon>
        <taxon>Aeromonadales</taxon>
        <taxon>Aeromonadaceae</taxon>
        <taxon>Aeromonas</taxon>
    </lineage>
</organism>
<evidence type="ECO:0000313" key="2">
    <source>
        <dbReference type="Proteomes" id="UP001204061"/>
    </source>
</evidence>
<sequence length="194" mass="22761">MRKYLSRYKGKRCFPLEHLMPVDNLNDREYWITLNDDIKKFGDGWEVIENVSGGSVSIIPDNAIGLYFFIWMPEVEFNTSKGKFEFGNVVYIGSSSTKNNGIKKRFISDYQSLIGNHYDIHWTTKTLDDRDKRLKKVLSLGRLHYFFNVMNEASERQILDMEERMIKLFNPPGNTQYAILRATLDKINERPAFN</sequence>
<evidence type="ECO:0000313" key="1">
    <source>
        <dbReference type="EMBL" id="MCR4450782.1"/>
    </source>
</evidence>
<accession>A0AAW5MJ01</accession>